<evidence type="ECO:0000313" key="2">
    <source>
        <dbReference type="EMBL" id="VYU26133.1"/>
    </source>
</evidence>
<gene>
    <name evidence="2" type="primary">immA</name>
    <name evidence="2" type="ORF">FPLFYP42_01746</name>
</gene>
<sequence>MLVENIKREVIRLKAKYQTDDPFELCGAMDIMVRKMPMGTHEASCKGFFMVNSRCKTAVINNDLPSHIQRIILPHELGHGVLHSSPAVRTFHEFSLFDETDRLEYEANIFASEFLLTDSDVLDALADRMDFFHAASMLEVPPELLDFKLRLLRKQGYQIEAPYIAHSNFLRRDIDKPLN</sequence>
<organism evidence="2">
    <name type="scientific">Flavonifractor plautii</name>
    <name type="common">Fusobacterium plautii</name>
    <dbReference type="NCBI Taxonomy" id="292800"/>
    <lineage>
        <taxon>Bacteria</taxon>
        <taxon>Bacillati</taxon>
        <taxon>Bacillota</taxon>
        <taxon>Clostridia</taxon>
        <taxon>Eubacteriales</taxon>
        <taxon>Oscillospiraceae</taxon>
        <taxon>Flavonifractor</taxon>
    </lineage>
</organism>
<evidence type="ECO:0000259" key="1">
    <source>
        <dbReference type="Pfam" id="PF06114"/>
    </source>
</evidence>
<dbReference type="EMBL" id="CACRUB010000031">
    <property type="protein sequence ID" value="VYU26133.1"/>
    <property type="molecule type" value="Genomic_DNA"/>
</dbReference>
<name>A0A6N3DKE6_FLAPL</name>
<dbReference type="GO" id="GO:0016787">
    <property type="term" value="F:hydrolase activity"/>
    <property type="evidence" value="ECO:0007669"/>
    <property type="project" value="UniProtKB-KW"/>
</dbReference>
<feature type="domain" description="IrrE N-terminal-like" evidence="1">
    <location>
        <begin position="26"/>
        <end position="149"/>
    </location>
</feature>
<dbReference type="EC" id="3.4.-.-" evidence="2"/>
<keyword evidence="2" id="KW-0378">Hydrolase</keyword>
<dbReference type="RefSeq" id="WP_156621639.1">
    <property type="nucleotide sequence ID" value="NZ_BAABXT010000001.1"/>
</dbReference>
<dbReference type="AlphaFoldDB" id="A0A6N3DKE6"/>
<protein>
    <submittedName>
        <fullName evidence="2">Metallopeptidase ImmA</fullName>
        <ecNumber evidence="2">3.4.-.-</ecNumber>
    </submittedName>
</protein>
<dbReference type="Pfam" id="PF06114">
    <property type="entry name" value="Peptidase_M78"/>
    <property type="match status" value="1"/>
</dbReference>
<dbReference type="Gene3D" id="1.10.10.2910">
    <property type="match status" value="1"/>
</dbReference>
<dbReference type="InterPro" id="IPR010359">
    <property type="entry name" value="IrrE_HExxH"/>
</dbReference>
<accession>A0A6N3DKE6</accession>
<proteinExistence type="predicted"/>
<reference evidence="2" key="1">
    <citation type="submission" date="2019-11" db="EMBL/GenBank/DDBJ databases">
        <authorList>
            <person name="Feng L."/>
        </authorList>
    </citation>
    <scope>NUCLEOTIDE SEQUENCE</scope>
    <source>
        <strain evidence="2">FplautiiLFYP42</strain>
    </source>
</reference>